<dbReference type="Proteomes" id="UP001374893">
    <property type="component" value="Chromosome"/>
</dbReference>
<dbReference type="EMBL" id="AP024702">
    <property type="protein sequence ID" value="BCX47797.1"/>
    <property type="molecule type" value="Genomic_DNA"/>
</dbReference>
<gene>
    <name evidence="1" type="ORF">HAHE_17050</name>
</gene>
<keyword evidence="2" id="KW-1185">Reference proteome</keyword>
<accession>A0ABN6H5B3</accession>
<proteinExistence type="predicted"/>
<name>A0ABN6H5B3_9BACT</name>
<evidence type="ECO:0000313" key="2">
    <source>
        <dbReference type="Proteomes" id="UP001374893"/>
    </source>
</evidence>
<reference evidence="1 2" key="1">
    <citation type="submission" date="2021-06" db="EMBL/GenBank/DDBJ databases">
        <title>Complete genome of Haloferula helveola possessing various polysaccharide degrading enzymes.</title>
        <authorList>
            <person name="Takami H."/>
            <person name="Huang C."/>
            <person name="Hamasaki K."/>
        </authorList>
    </citation>
    <scope>NUCLEOTIDE SEQUENCE [LARGE SCALE GENOMIC DNA]</scope>
    <source>
        <strain evidence="1 2">CN-1</strain>
    </source>
</reference>
<protein>
    <submittedName>
        <fullName evidence="1">Uncharacterized protein</fullName>
    </submittedName>
</protein>
<organism evidence="1 2">
    <name type="scientific">Haloferula helveola</name>
    <dbReference type="NCBI Taxonomy" id="490095"/>
    <lineage>
        <taxon>Bacteria</taxon>
        <taxon>Pseudomonadati</taxon>
        <taxon>Verrucomicrobiota</taxon>
        <taxon>Verrucomicrobiia</taxon>
        <taxon>Verrucomicrobiales</taxon>
        <taxon>Verrucomicrobiaceae</taxon>
        <taxon>Haloferula</taxon>
    </lineage>
</organism>
<evidence type="ECO:0000313" key="1">
    <source>
        <dbReference type="EMBL" id="BCX47797.1"/>
    </source>
</evidence>
<sequence>MSAEAADPIIEVVDTDQEHVLRAGESGEQEGKDGQFHWEMETALLAVPPEYFRFNCGSQAAGYYWTPPCRWLRVWTWKHHGTNGIH</sequence>